<reference evidence="2 3" key="1">
    <citation type="journal article" date="2015" name="Genome Biol. Evol.">
        <title>Comparative Genomics of a Bacterivorous Green Alga Reveals Evolutionary Causalities and Consequences of Phago-Mixotrophic Mode of Nutrition.</title>
        <authorList>
            <person name="Burns J.A."/>
            <person name="Paasch A."/>
            <person name="Narechania A."/>
            <person name="Kim E."/>
        </authorList>
    </citation>
    <scope>NUCLEOTIDE SEQUENCE [LARGE SCALE GENOMIC DNA]</scope>
    <source>
        <strain evidence="2 3">PLY_AMNH</strain>
    </source>
</reference>
<name>A0AAE0F5M0_9CHLO</name>
<organism evidence="2 3">
    <name type="scientific">Cymbomonas tetramitiformis</name>
    <dbReference type="NCBI Taxonomy" id="36881"/>
    <lineage>
        <taxon>Eukaryota</taxon>
        <taxon>Viridiplantae</taxon>
        <taxon>Chlorophyta</taxon>
        <taxon>Pyramimonadophyceae</taxon>
        <taxon>Pyramimonadales</taxon>
        <taxon>Pyramimonadaceae</taxon>
        <taxon>Cymbomonas</taxon>
    </lineage>
</organism>
<dbReference type="InterPro" id="IPR006342">
    <property type="entry name" value="FkbM_mtfrase"/>
</dbReference>
<dbReference type="EMBL" id="LGRX02025259">
    <property type="protein sequence ID" value="KAK3252698.1"/>
    <property type="molecule type" value="Genomic_DNA"/>
</dbReference>
<dbReference type="Proteomes" id="UP001190700">
    <property type="component" value="Unassembled WGS sequence"/>
</dbReference>
<accession>A0AAE0F5M0</accession>
<evidence type="ECO:0000313" key="2">
    <source>
        <dbReference type="EMBL" id="KAK3252698.1"/>
    </source>
</evidence>
<dbReference type="PANTHER" id="PTHR34203:SF15">
    <property type="entry name" value="SLL1173 PROTEIN"/>
    <property type="match status" value="1"/>
</dbReference>
<feature type="domain" description="Methyltransferase FkbM" evidence="1">
    <location>
        <begin position="28"/>
        <end position="196"/>
    </location>
</feature>
<evidence type="ECO:0000313" key="3">
    <source>
        <dbReference type="Proteomes" id="UP001190700"/>
    </source>
</evidence>
<dbReference type="Gene3D" id="3.40.50.150">
    <property type="entry name" value="Vaccinia Virus protein VP39"/>
    <property type="match status" value="1"/>
</dbReference>
<keyword evidence="3" id="KW-1185">Reference proteome</keyword>
<dbReference type="Pfam" id="PF05050">
    <property type="entry name" value="Methyltransf_21"/>
    <property type="match status" value="1"/>
</dbReference>
<dbReference type="InterPro" id="IPR052514">
    <property type="entry name" value="SAM-dependent_MTase"/>
</dbReference>
<dbReference type="InterPro" id="IPR029063">
    <property type="entry name" value="SAM-dependent_MTases_sf"/>
</dbReference>
<dbReference type="AlphaFoldDB" id="A0AAE0F5M0"/>
<sequence>MKPKVKPPFNDDYPFLGSMRGDHRVVVDVGLKDGIETRMAVESGFVVYSFEPAPDHCEETRRKLRERNLTYHDVQLDRLGELLSPLPEPEPGKGISYLFCVAAGAEHGWKTFYQDPTMAGYGSSFHDPVAKHWATEIDKEPGLKKYIFDVQVVPISQYVKTDVYFLKSDTQGHDVDVLKGARELFERHVVRLVGVEFWPKGLISAGQSPGSLMDVLHSYNLLCFDQAGGSNADKRDELVHHPEDFASFMKTANGIGGIKGRWGWYTDFVCLNIASVYSHR</sequence>
<comment type="caution">
    <text evidence="2">The sequence shown here is derived from an EMBL/GenBank/DDBJ whole genome shotgun (WGS) entry which is preliminary data.</text>
</comment>
<dbReference type="SUPFAM" id="SSF53335">
    <property type="entry name" value="S-adenosyl-L-methionine-dependent methyltransferases"/>
    <property type="match status" value="1"/>
</dbReference>
<dbReference type="PANTHER" id="PTHR34203">
    <property type="entry name" value="METHYLTRANSFERASE, FKBM FAMILY PROTEIN"/>
    <property type="match status" value="1"/>
</dbReference>
<gene>
    <name evidence="2" type="ORF">CYMTET_38014</name>
</gene>
<evidence type="ECO:0000259" key="1">
    <source>
        <dbReference type="Pfam" id="PF05050"/>
    </source>
</evidence>
<protein>
    <recommendedName>
        <fullName evidence="1">Methyltransferase FkbM domain-containing protein</fullName>
    </recommendedName>
</protein>
<proteinExistence type="predicted"/>